<evidence type="ECO:0000256" key="2">
    <source>
        <dbReference type="SAM" id="Phobius"/>
    </source>
</evidence>
<feature type="transmembrane region" description="Helical" evidence="2">
    <location>
        <begin position="12"/>
        <end position="36"/>
    </location>
</feature>
<keyword evidence="2" id="KW-0812">Transmembrane</keyword>
<keyword evidence="2" id="KW-0472">Membrane</keyword>
<feature type="region of interest" description="Disordered" evidence="1">
    <location>
        <begin position="83"/>
        <end position="109"/>
    </location>
</feature>
<organism evidence="3">
    <name type="scientific">Palpitomonas bilix</name>
    <dbReference type="NCBI Taxonomy" id="652834"/>
    <lineage>
        <taxon>Eukaryota</taxon>
        <taxon>Eukaryota incertae sedis</taxon>
    </lineage>
</organism>
<name>A0A7S3DDA8_9EUKA</name>
<reference evidence="3" key="1">
    <citation type="submission" date="2021-01" db="EMBL/GenBank/DDBJ databases">
        <authorList>
            <person name="Corre E."/>
            <person name="Pelletier E."/>
            <person name="Niang G."/>
            <person name="Scheremetjew M."/>
            <person name="Finn R."/>
            <person name="Kale V."/>
            <person name="Holt S."/>
            <person name="Cochrane G."/>
            <person name="Meng A."/>
            <person name="Brown T."/>
            <person name="Cohen L."/>
        </authorList>
    </citation>
    <scope>NUCLEOTIDE SEQUENCE</scope>
    <source>
        <strain evidence="3">NIES-2562</strain>
    </source>
</reference>
<accession>A0A7S3DDA8</accession>
<dbReference type="AlphaFoldDB" id="A0A7S3DDA8"/>
<protein>
    <submittedName>
        <fullName evidence="3">Uncharacterized protein</fullName>
    </submittedName>
</protein>
<dbReference type="EMBL" id="HBIB01025132">
    <property type="protein sequence ID" value="CAE0254109.1"/>
    <property type="molecule type" value="Transcribed_RNA"/>
</dbReference>
<proteinExistence type="predicted"/>
<gene>
    <name evidence="3" type="ORF">PBIL07802_LOCUS16351</name>
</gene>
<sequence>MSIARPSTVHSLFPILSLSSSSLSLFLFFCFSPFLYLISTQLNSTQLSPTQLKSFLLVPTSLISSTFARFTLRLLPRHRYCQGRGGSESHPGCSDTCTQPAPAHPAWKD</sequence>
<keyword evidence="2" id="KW-1133">Transmembrane helix</keyword>
<evidence type="ECO:0000313" key="3">
    <source>
        <dbReference type="EMBL" id="CAE0254109.1"/>
    </source>
</evidence>
<evidence type="ECO:0000256" key="1">
    <source>
        <dbReference type="SAM" id="MobiDB-lite"/>
    </source>
</evidence>